<keyword evidence="4" id="KW-1185">Reference proteome</keyword>
<evidence type="ECO:0000313" key="3">
    <source>
        <dbReference type="EMBL" id="RLJ68320.1"/>
    </source>
</evidence>
<dbReference type="Proteomes" id="UP000268908">
    <property type="component" value="Unassembled WGS sequence"/>
</dbReference>
<dbReference type="CDD" id="cd10969">
    <property type="entry name" value="CE4_Ecf1_like_5s"/>
    <property type="match status" value="1"/>
</dbReference>
<dbReference type="SUPFAM" id="SSF88713">
    <property type="entry name" value="Glycoside hydrolase/deacetylase"/>
    <property type="match status" value="1"/>
</dbReference>
<gene>
    <name evidence="3" type="ORF">DFR35_0879</name>
</gene>
<dbReference type="EMBL" id="RCCI01000004">
    <property type="protein sequence ID" value="RLJ68320.1"/>
    <property type="molecule type" value="Genomic_DNA"/>
</dbReference>
<dbReference type="PROSITE" id="PS51677">
    <property type="entry name" value="NODB"/>
    <property type="match status" value="1"/>
</dbReference>
<feature type="domain" description="NodB homology" evidence="2">
    <location>
        <begin position="61"/>
        <end position="270"/>
    </location>
</feature>
<organism evidence="3 4">
    <name type="scientific">Sulfurisoma sediminicola</name>
    <dbReference type="NCBI Taxonomy" id="1381557"/>
    <lineage>
        <taxon>Bacteria</taxon>
        <taxon>Pseudomonadati</taxon>
        <taxon>Pseudomonadota</taxon>
        <taxon>Betaproteobacteria</taxon>
        <taxon>Nitrosomonadales</taxon>
        <taxon>Sterolibacteriaceae</taxon>
        <taxon>Sulfurisoma</taxon>
    </lineage>
</organism>
<evidence type="ECO:0000313" key="4">
    <source>
        <dbReference type="Proteomes" id="UP000268908"/>
    </source>
</evidence>
<proteinExistence type="predicted"/>
<dbReference type="Pfam" id="PF01522">
    <property type="entry name" value="Polysacc_deac_1"/>
    <property type="match status" value="1"/>
</dbReference>
<keyword evidence="1" id="KW-0732">Signal</keyword>
<protein>
    <submittedName>
        <fullName evidence="3">Polysaccharide deacetylase</fullName>
    </submittedName>
</protein>
<dbReference type="GO" id="GO:0005975">
    <property type="term" value="P:carbohydrate metabolic process"/>
    <property type="evidence" value="ECO:0007669"/>
    <property type="project" value="InterPro"/>
</dbReference>
<accession>A0A497XLP4</accession>
<dbReference type="InterPro" id="IPR011330">
    <property type="entry name" value="Glyco_hydro/deAcase_b/a-brl"/>
</dbReference>
<dbReference type="PANTHER" id="PTHR34216:SF13">
    <property type="entry name" value="XYLANASE_CHITIN DEACETYLASE"/>
    <property type="match status" value="1"/>
</dbReference>
<dbReference type="InterPro" id="IPR002509">
    <property type="entry name" value="NODB_dom"/>
</dbReference>
<dbReference type="OrthoDB" id="9814639at2"/>
<dbReference type="GO" id="GO:0016810">
    <property type="term" value="F:hydrolase activity, acting on carbon-nitrogen (but not peptide) bonds"/>
    <property type="evidence" value="ECO:0007669"/>
    <property type="project" value="InterPro"/>
</dbReference>
<comment type="caution">
    <text evidence="3">The sequence shown here is derived from an EMBL/GenBank/DDBJ whole genome shotgun (WGS) entry which is preliminary data.</text>
</comment>
<dbReference type="AlphaFoldDB" id="A0A497XLP4"/>
<dbReference type="PANTHER" id="PTHR34216">
    <property type="match status" value="1"/>
</dbReference>
<name>A0A497XLP4_9PROT</name>
<sequence>MKTARAVPVLMYHHVSPSPGLVTITPENFRAQMGWLAGNGYTTIGCDDLAGFIAGKPLPAKSVLLTFDDGYLDNYVYAHPILAEFGLKAALFVITGRIGDGPARACAGEGTLPDTPAHNACKAAVQAGRADAVMLRWSEVDRMRAAGSFEFHSHTHNHTRWDQVEADPDRRQLMLVDDLTRSRATLQARLGHVTPHLCWPQGYFDDAHIDAAQQCGFSHLYTVERGSVLPHADASRIRRIVTKDRGAWWLGSRLAIYRRPWLGQLYERRS</sequence>
<dbReference type="InterPro" id="IPR051398">
    <property type="entry name" value="Polysacch_Deacetylase"/>
</dbReference>
<evidence type="ECO:0000259" key="2">
    <source>
        <dbReference type="PROSITE" id="PS51677"/>
    </source>
</evidence>
<reference evidence="3 4" key="1">
    <citation type="submission" date="2018-10" db="EMBL/GenBank/DDBJ databases">
        <title>Genomic Encyclopedia of Type Strains, Phase IV (KMG-IV): sequencing the most valuable type-strain genomes for metagenomic binning, comparative biology and taxonomic classification.</title>
        <authorList>
            <person name="Goeker M."/>
        </authorList>
    </citation>
    <scope>NUCLEOTIDE SEQUENCE [LARGE SCALE GENOMIC DNA]</scope>
    <source>
        <strain evidence="3 4">DSM 26916</strain>
    </source>
</reference>
<dbReference type="RefSeq" id="WP_121240233.1">
    <property type="nucleotide sequence ID" value="NZ_BHVV01000002.1"/>
</dbReference>
<evidence type="ECO:0000256" key="1">
    <source>
        <dbReference type="ARBA" id="ARBA00022729"/>
    </source>
</evidence>
<dbReference type="Gene3D" id="3.20.20.370">
    <property type="entry name" value="Glycoside hydrolase/deacetylase"/>
    <property type="match status" value="1"/>
</dbReference>